<feature type="binding site" evidence="11">
    <location>
        <position position="155"/>
    </location>
    <ligand>
        <name>NAD(+)</name>
        <dbReference type="ChEBI" id="CHEBI:57540"/>
    </ligand>
</feature>
<dbReference type="PIRSF" id="PIRSF000124">
    <property type="entry name" value="UDPglc_GDPman_dh"/>
    <property type="match status" value="1"/>
</dbReference>
<feature type="binding site" evidence="10">
    <location>
        <position position="336"/>
    </location>
    <ligand>
        <name>substrate</name>
    </ligand>
</feature>
<comment type="similarity">
    <text evidence="2 8">Belongs to the UDP-glucose/GDP-mannose dehydrogenase family.</text>
</comment>
<feature type="binding site" evidence="11">
    <location>
        <position position="44"/>
    </location>
    <ligand>
        <name>NAD(+)</name>
        <dbReference type="ChEBI" id="CHEBI:57540"/>
    </ligand>
</feature>
<accession>A0AAW4W7L2</accession>
<feature type="binding site" evidence="10">
    <location>
        <begin position="152"/>
        <end position="155"/>
    </location>
    <ligand>
        <name>substrate</name>
    </ligand>
</feature>
<dbReference type="Pfam" id="PF00984">
    <property type="entry name" value="UDPG_MGDP_dh"/>
    <property type="match status" value="1"/>
</dbReference>
<dbReference type="RefSeq" id="WP_059085229.1">
    <property type="nucleotide sequence ID" value="NZ_JAJEQQ010000001.1"/>
</dbReference>
<feature type="binding site" evidence="10">
    <location>
        <position position="418"/>
    </location>
    <ligand>
        <name>substrate</name>
    </ligand>
</feature>
<feature type="binding site" evidence="11">
    <location>
        <position position="344"/>
    </location>
    <ligand>
        <name>NAD(+)</name>
        <dbReference type="ChEBI" id="CHEBI:57540"/>
    </ligand>
</feature>
<evidence type="ECO:0000256" key="11">
    <source>
        <dbReference type="PIRSR" id="PIRSR500134-3"/>
    </source>
</evidence>
<feature type="binding site" evidence="11">
    <location>
        <position position="128"/>
    </location>
    <ligand>
        <name>NAD(+)</name>
        <dbReference type="ChEBI" id="CHEBI:57540"/>
    </ligand>
</feature>
<feature type="active site" description="Nucleophile" evidence="9">
    <location>
        <position position="269"/>
    </location>
</feature>
<evidence type="ECO:0000259" key="13">
    <source>
        <dbReference type="SMART" id="SM00984"/>
    </source>
</evidence>
<evidence type="ECO:0000256" key="8">
    <source>
        <dbReference type="PIRNR" id="PIRNR000124"/>
    </source>
</evidence>
<keyword evidence="6 8" id="KW-0520">NAD</keyword>
<gene>
    <name evidence="14" type="ORF">LKD40_00960</name>
</gene>
<dbReference type="NCBIfam" id="TIGR03026">
    <property type="entry name" value="NDP-sugDHase"/>
    <property type="match status" value="1"/>
</dbReference>
<dbReference type="GO" id="GO:0000271">
    <property type="term" value="P:polysaccharide biosynthetic process"/>
    <property type="evidence" value="ECO:0007669"/>
    <property type="project" value="InterPro"/>
</dbReference>
<dbReference type="Pfam" id="PF03720">
    <property type="entry name" value="UDPG_MGDP_dh_C"/>
    <property type="match status" value="1"/>
</dbReference>
<feature type="binding site" evidence="10">
    <location>
        <position position="337"/>
    </location>
    <ligand>
        <name>substrate</name>
    </ligand>
</feature>
<feature type="domain" description="UDP-glucose/GDP-mannose dehydrogenase C-terminal" evidence="13">
    <location>
        <begin position="330"/>
        <end position="417"/>
    </location>
</feature>
<dbReference type="Gene3D" id="3.40.50.720">
    <property type="entry name" value="NAD(P)-binding Rossmann-like Domain"/>
    <property type="match status" value="2"/>
</dbReference>
<keyword evidence="5 8" id="KW-0560">Oxidoreductase</keyword>
<name>A0AAW4W7L2_9FIRM</name>
<evidence type="ECO:0000256" key="3">
    <source>
        <dbReference type="ARBA" id="ARBA00012954"/>
    </source>
</evidence>
<dbReference type="InterPro" id="IPR001732">
    <property type="entry name" value="UDP-Glc/GDP-Man_DH_N"/>
</dbReference>
<feature type="binding site" evidence="10">
    <location>
        <position position="213"/>
    </location>
    <ligand>
        <name>substrate</name>
    </ligand>
</feature>
<feature type="binding site" evidence="10">
    <location>
        <begin position="258"/>
        <end position="262"/>
    </location>
    <ligand>
        <name>substrate</name>
    </ligand>
</feature>
<dbReference type="PANTHER" id="PTHR43750">
    <property type="entry name" value="UDP-GLUCOSE 6-DEHYDROGENASE TUAD"/>
    <property type="match status" value="1"/>
</dbReference>
<organism evidence="14 15">
    <name type="scientific">Blautia fusiformis</name>
    <dbReference type="NCBI Taxonomy" id="2881264"/>
    <lineage>
        <taxon>Bacteria</taxon>
        <taxon>Bacillati</taxon>
        <taxon>Bacillota</taxon>
        <taxon>Clostridia</taxon>
        <taxon>Lachnospirales</taxon>
        <taxon>Lachnospiraceae</taxon>
        <taxon>Blautia</taxon>
    </lineage>
</organism>
<dbReference type="EMBL" id="JAJEQQ010000001">
    <property type="protein sequence ID" value="MCC2226394.1"/>
    <property type="molecule type" value="Genomic_DNA"/>
</dbReference>
<dbReference type="SUPFAM" id="SSF51735">
    <property type="entry name" value="NAD(P)-binding Rossmann-fold domains"/>
    <property type="match status" value="1"/>
</dbReference>
<feature type="binding site" evidence="10">
    <location>
        <position position="266"/>
    </location>
    <ligand>
        <name>substrate</name>
    </ligand>
</feature>
<comment type="pathway">
    <text evidence="1">Nucleotide-sugar biosynthesis; UDP-alpha-D-glucuronate biosynthesis; UDP-alpha-D-glucuronate from UDP-alpha-D-glucose: step 1/1.</text>
</comment>
<dbReference type="SMART" id="SM00984">
    <property type="entry name" value="UDPG_MGDP_dh_C"/>
    <property type="match status" value="1"/>
</dbReference>
<evidence type="ECO:0000256" key="2">
    <source>
        <dbReference type="ARBA" id="ARBA00006601"/>
    </source>
</evidence>
<dbReference type="Gene3D" id="1.10.1040.10">
    <property type="entry name" value="N-(1-d-carboxylethyl)-l-norvaline Dehydrogenase, domain 2"/>
    <property type="match status" value="1"/>
</dbReference>
<dbReference type="InterPro" id="IPR028357">
    <property type="entry name" value="UDPglc_DH_bac"/>
</dbReference>
<dbReference type="EC" id="1.1.1.22" evidence="3 8"/>
<keyword evidence="15" id="KW-1185">Reference proteome</keyword>
<proteinExistence type="inferred from homology"/>
<dbReference type="SUPFAM" id="SSF52413">
    <property type="entry name" value="UDP-glucose/GDP-mannose dehydrogenase C-terminal domain"/>
    <property type="match status" value="1"/>
</dbReference>
<dbReference type="InterPro" id="IPR036220">
    <property type="entry name" value="UDP-Glc/GDP-Man_DH_C_sf"/>
</dbReference>
<dbReference type="InterPro" id="IPR013328">
    <property type="entry name" value="6PGD_dom2"/>
</dbReference>
<dbReference type="InterPro" id="IPR036291">
    <property type="entry name" value="NAD(P)-bd_dom_sf"/>
</dbReference>
<dbReference type="PIRSF" id="PIRSF500134">
    <property type="entry name" value="UDPglc_DH_bac"/>
    <property type="match status" value="1"/>
</dbReference>
<evidence type="ECO:0000256" key="12">
    <source>
        <dbReference type="SAM" id="Phobius"/>
    </source>
</evidence>
<evidence type="ECO:0000256" key="7">
    <source>
        <dbReference type="ARBA" id="ARBA00047473"/>
    </source>
</evidence>
<dbReference type="AlphaFoldDB" id="A0AAW4W7L2"/>
<dbReference type="GO" id="GO:0051287">
    <property type="term" value="F:NAD binding"/>
    <property type="evidence" value="ECO:0007669"/>
    <property type="project" value="InterPro"/>
</dbReference>
<evidence type="ECO:0000256" key="1">
    <source>
        <dbReference type="ARBA" id="ARBA00004701"/>
    </source>
</evidence>
<reference evidence="14 15" key="1">
    <citation type="submission" date="2021-10" db="EMBL/GenBank/DDBJ databases">
        <title>Anaerobic single-cell dispensing facilitates the cultivation of human gut bacteria.</title>
        <authorList>
            <person name="Afrizal A."/>
        </authorList>
    </citation>
    <scope>NUCLEOTIDE SEQUENCE [LARGE SCALE GENOMIC DNA]</scope>
    <source>
        <strain evidence="14 15">CLA-AA-H217</strain>
    </source>
</reference>
<feature type="transmembrane region" description="Helical" evidence="12">
    <location>
        <begin position="12"/>
        <end position="30"/>
    </location>
</feature>
<evidence type="ECO:0000256" key="10">
    <source>
        <dbReference type="PIRSR" id="PIRSR500134-2"/>
    </source>
</evidence>
<dbReference type="InterPro" id="IPR017476">
    <property type="entry name" value="UDP-Glc/GDP-Man"/>
</dbReference>
<evidence type="ECO:0000256" key="9">
    <source>
        <dbReference type="PIRSR" id="PIRSR500134-1"/>
    </source>
</evidence>
<dbReference type="GO" id="GO:0003979">
    <property type="term" value="F:UDP-glucose 6-dehydrogenase activity"/>
    <property type="evidence" value="ECO:0007669"/>
    <property type="project" value="UniProtKB-EC"/>
</dbReference>
<dbReference type="InterPro" id="IPR014027">
    <property type="entry name" value="UDP-Glc/GDP-Man_DH_C"/>
</dbReference>
<evidence type="ECO:0000256" key="6">
    <source>
        <dbReference type="ARBA" id="ARBA00023027"/>
    </source>
</evidence>
<dbReference type="InterPro" id="IPR008927">
    <property type="entry name" value="6-PGluconate_DH-like_C_sf"/>
</dbReference>
<keyword evidence="12" id="KW-0472">Membrane</keyword>
<evidence type="ECO:0000256" key="5">
    <source>
        <dbReference type="ARBA" id="ARBA00023002"/>
    </source>
</evidence>
<feature type="binding site" evidence="11">
    <location>
        <position position="93"/>
    </location>
    <ligand>
        <name>NAD(+)</name>
        <dbReference type="ChEBI" id="CHEBI:57540"/>
    </ligand>
</feature>
<feature type="binding site" evidence="11">
    <location>
        <position position="272"/>
    </location>
    <ligand>
        <name>NAD(+)</name>
        <dbReference type="ChEBI" id="CHEBI:57540"/>
    </ligand>
</feature>
<evidence type="ECO:0000313" key="14">
    <source>
        <dbReference type="EMBL" id="MCC2226394.1"/>
    </source>
</evidence>
<sequence>MSNSLCNKSKYQITVVGMGYVGLSVAVMLAQRHEITAVDILLEKVEKINNRISPVKDDELQYYFQNVPLSLTAVQTGKNTYKNADYIFIAVPTNYDQLSNSFDTSIIESVVEDALEERTGACIVIKSTVPIGYTEALRKKYKYSRILFCPEFIRESKALYDNLYPSRIVVGVDMQDSSLVCKADILGEILKKGAIKENIQVLFVSYAEAEAIKLFSNTYLAMRISFFNELDTYAEQKGLNTKSIIEGVCLDPRIGQYYNNPSFGYGGYCLPKDTKQLLADYGAIPQSITQATIESNKLRKNYIINQIKQVLNDKYFSKAGMRNCKDIVIGIYRLTMKCNSDNYRQSAIWEIIEALEKENYSIIVYEPMCDEQLAYKLAITKNIISFKKRCNIILANRYDDELYDVLEKVYTRDIFGRD</sequence>
<comment type="catalytic activity">
    <reaction evidence="7 8">
        <text>UDP-alpha-D-glucose + 2 NAD(+) + H2O = UDP-alpha-D-glucuronate + 2 NADH + 3 H(+)</text>
        <dbReference type="Rhea" id="RHEA:23596"/>
        <dbReference type="ChEBI" id="CHEBI:15377"/>
        <dbReference type="ChEBI" id="CHEBI:15378"/>
        <dbReference type="ChEBI" id="CHEBI:57540"/>
        <dbReference type="ChEBI" id="CHEBI:57945"/>
        <dbReference type="ChEBI" id="CHEBI:58052"/>
        <dbReference type="ChEBI" id="CHEBI:58885"/>
        <dbReference type="EC" id="1.1.1.22"/>
    </reaction>
</comment>
<dbReference type="PANTHER" id="PTHR43750:SF2">
    <property type="entry name" value="UDP-GLUCOSE 6-DEHYDROGENASE"/>
    <property type="match status" value="1"/>
</dbReference>
<evidence type="ECO:0000256" key="4">
    <source>
        <dbReference type="ARBA" id="ARBA00015132"/>
    </source>
</evidence>
<keyword evidence="12" id="KW-1133">Transmembrane helix</keyword>
<feature type="binding site" evidence="11">
    <location>
        <position position="39"/>
    </location>
    <ligand>
        <name>NAD(+)</name>
        <dbReference type="ChEBI" id="CHEBI:57540"/>
    </ligand>
</feature>
<comment type="caution">
    <text evidence="14">The sequence shown here is derived from an EMBL/GenBank/DDBJ whole genome shotgun (WGS) entry which is preliminary data.</text>
</comment>
<dbReference type="SUPFAM" id="SSF48179">
    <property type="entry name" value="6-phosphogluconate dehydrogenase C-terminal domain-like"/>
    <property type="match status" value="1"/>
</dbReference>
<dbReference type="Proteomes" id="UP001198612">
    <property type="component" value="Unassembled WGS sequence"/>
</dbReference>
<keyword evidence="12" id="KW-0812">Transmembrane</keyword>
<evidence type="ECO:0000313" key="15">
    <source>
        <dbReference type="Proteomes" id="UP001198612"/>
    </source>
</evidence>
<protein>
    <recommendedName>
        <fullName evidence="4 8">UDP-glucose 6-dehydrogenase</fullName>
        <ecNumber evidence="3 8">1.1.1.22</ecNumber>
    </recommendedName>
</protein>
<dbReference type="Pfam" id="PF03721">
    <property type="entry name" value="UDPG_MGDP_dh_N"/>
    <property type="match status" value="1"/>
</dbReference>
<dbReference type="InterPro" id="IPR014026">
    <property type="entry name" value="UDP-Glc/GDP-Man_DH_dimer"/>
</dbReference>